<gene>
    <name evidence="1" type="ORF">FTOL_13918</name>
</gene>
<sequence length="22" mass="2442">MHGLDTITMSDSLYKTLDVGDE</sequence>
<reference evidence="1" key="1">
    <citation type="submission" date="2018-03" db="EMBL/GenBank/DDBJ databases">
        <authorList>
            <person name="Guldener U."/>
        </authorList>
    </citation>
    <scope>NUCLEOTIDE SEQUENCE</scope>
</reference>
<evidence type="ECO:0000313" key="2">
    <source>
        <dbReference type="Proteomes" id="UP001187734"/>
    </source>
</evidence>
<comment type="caution">
    <text evidence="1">The sequence shown here is derived from an EMBL/GenBank/DDBJ whole genome shotgun (WGS) entry which is preliminary data.</text>
</comment>
<dbReference type="Proteomes" id="UP001187734">
    <property type="component" value="Unassembled WGS sequence"/>
</dbReference>
<proteinExistence type="predicted"/>
<name>A0AAE8MMW8_9HYPO</name>
<keyword evidence="2" id="KW-1185">Reference proteome</keyword>
<dbReference type="EMBL" id="ONZP01001196">
    <property type="protein sequence ID" value="SPJ93312.1"/>
    <property type="molecule type" value="Genomic_DNA"/>
</dbReference>
<protein>
    <submittedName>
        <fullName evidence="1">Uncharacterized protein</fullName>
    </submittedName>
</protein>
<dbReference type="AlphaFoldDB" id="A0AAE8MMW8"/>
<accession>A0AAE8MMW8</accession>
<organism evidence="1 2">
    <name type="scientific">Fusarium torulosum</name>
    <dbReference type="NCBI Taxonomy" id="33205"/>
    <lineage>
        <taxon>Eukaryota</taxon>
        <taxon>Fungi</taxon>
        <taxon>Dikarya</taxon>
        <taxon>Ascomycota</taxon>
        <taxon>Pezizomycotina</taxon>
        <taxon>Sordariomycetes</taxon>
        <taxon>Hypocreomycetidae</taxon>
        <taxon>Hypocreales</taxon>
        <taxon>Nectriaceae</taxon>
        <taxon>Fusarium</taxon>
    </lineage>
</organism>
<evidence type="ECO:0000313" key="1">
    <source>
        <dbReference type="EMBL" id="SPJ93312.1"/>
    </source>
</evidence>